<dbReference type="KEGG" id="sdyn:Mal52_53040"/>
<evidence type="ECO:0000313" key="3">
    <source>
        <dbReference type="Proteomes" id="UP000319383"/>
    </source>
</evidence>
<name>A0A517ZWA5_9PLAN</name>
<dbReference type="EMBL" id="CP036276">
    <property type="protein sequence ID" value="QDU46782.1"/>
    <property type="molecule type" value="Genomic_DNA"/>
</dbReference>
<evidence type="ECO:0000313" key="2">
    <source>
        <dbReference type="EMBL" id="QDU46782.1"/>
    </source>
</evidence>
<keyword evidence="3" id="KW-1185">Reference proteome</keyword>
<accession>A0A517ZWA5</accession>
<keyword evidence="1" id="KW-1133">Transmembrane helix</keyword>
<proteinExistence type="predicted"/>
<feature type="transmembrane region" description="Helical" evidence="1">
    <location>
        <begin position="9"/>
        <end position="32"/>
    </location>
</feature>
<sequence length="204" mass="23090">MLIKTKRKLLWIALIGTMPFLVFTMIWGLFLLNCFNPMQLAFISDFEIENKTQQPIWVTPVGTFNSGIKAVLPQSMAAFPAIPAWHSRDLPIAPGARRRVYYDWDDINFSEIVVRDAVGTVAVQLVDAHPPTKDYYANKMDLYEISDIGTLPTPTPAVTKAVSPPPHQTLFWTLAVCGLLAPFPLIWIRRQFRRLPKMHASPIS</sequence>
<dbReference type="Proteomes" id="UP000319383">
    <property type="component" value="Chromosome"/>
</dbReference>
<keyword evidence="1" id="KW-0472">Membrane</keyword>
<gene>
    <name evidence="2" type="ORF">Mal52_53040</name>
</gene>
<reference evidence="2 3" key="1">
    <citation type="submission" date="2019-02" db="EMBL/GenBank/DDBJ databases">
        <title>Deep-cultivation of Planctomycetes and their phenomic and genomic characterization uncovers novel biology.</title>
        <authorList>
            <person name="Wiegand S."/>
            <person name="Jogler M."/>
            <person name="Boedeker C."/>
            <person name="Pinto D."/>
            <person name="Vollmers J."/>
            <person name="Rivas-Marin E."/>
            <person name="Kohn T."/>
            <person name="Peeters S.H."/>
            <person name="Heuer A."/>
            <person name="Rast P."/>
            <person name="Oberbeckmann S."/>
            <person name="Bunk B."/>
            <person name="Jeske O."/>
            <person name="Meyerdierks A."/>
            <person name="Storesund J.E."/>
            <person name="Kallscheuer N."/>
            <person name="Luecker S."/>
            <person name="Lage O.M."/>
            <person name="Pohl T."/>
            <person name="Merkel B.J."/>
            <person name="Hornburger P."/>
            <person name="Mueller R.-W."/>
            <person name="Bruemmer F."/>
            <person name="Labrenz M."/>
            <person name="Spormann A.M."/>
            <person name="Op den Camp H."/>
            <person name="Overmann J."/>
            <person name="Amann R."/>
            <person name="Jetten M.S.M."/>
            <person name="Mascher T."/>
            <person name="Medema M.H."/>
            <person name="Devos D.P."/>
            <person name="Kaster A.-K."/>
            <person name="Ovreas L."/>
            <person name="Rohde M."/>
            <person name="Galperin M.Y."/>
            <person name="Jogler C."/>
        </authorList>
    </citation>
    <scope>NUCLEOTIDE SEQUENCE [LARGE SCALE GENOMIC DNA]</scope>
    <source>
        <strain evidence="2 3">Mal52</strain>
    </source>
</reference>
<feature type="transmembrane region" description="Helical" evidence="1">
    <location>
        <begin position="170"/>
        <end position="188"/>
    </location>
</feature>
<organism evidence="2 3">
    <name type="scientific">Symmachiella dynata</name>
    <dbReference type="NCBI Taxonomy" id="2527995"/>
    <lineage>
        <taxon>Bacteria</taxon>
        <taxon>Pseudomonadati</taxon>
        <taxon>Planctomycetota</taxon>
        <taxon>Planctomycetia</taxon>
        <taxon>Planctomycetales</taxon>
        <taxon>Planctomycetaceae</taxon>
        <taxon>Symmachiella</taxon>
    </lineage>
</organism>
<protein>
    <submittedName>
        <fullName evidence="2">Uncharacterized protein</fullName>
    </submittedName>
</protein>
<evidence type="ECO:0000256" key="1">
    <source>
        <dbReference type="SAM" id="Phobius"/>
    </source>
</evidence>
<keyword evidence="1" id="KW-0812">Transmembrane</keyword>
<dbReference type="AlphaFoldDB" id="A0A517ZWA5"/>